<dbReference type="RefSeq" id="WP_165915504.1">
    <property type="nucleotide sequence ID" value="NZ_SLXP01000002.1"/>
</dbReference>
<evidence type="ECO:0000313" key="3">
    <source>
        <dbReference type="Proteomes" id="UP000294835"/>
    </source>
</evidence>
<name>A0A4R2Q829_9RHOB</name>
<comment type="caution">
    <text evidence="2">The sequence shown here is derived from an EMBL/GenBank/DDBJ whole genome shotgun (WGS) entry which is preliminary data.</text>
</comment>
<keyword evidence="3" id="KW-1185">Reference proteome</keyword>
<dbReference type="EMBL" id="SLXP01000002">
    <property type="protein sequence ID" value="TCP42855.1"/>
    <property type="molecule type" value="Genomic_DNA"/>
</dbReference>
<keyword evidence="1" id="KW-0472">Membrane</keyword>
<evidence type="ECO:0000313" key="2">
    <source>
        <dbReference type="EMBL" id="TCP42855.1"/>
    </source>
</evidence>
<protein>
    <submittedName>
        <fullName evidence="2">Uncharacterized protein</fullName>
    </submittedName>
</protein>
<accession>A0A4R2Q829</accession>
<evidence type="ECO:0000256" key="1">
    <source>
        <dbReference type="SAM" id="Phobius"/>
    </source>
</evidence>
<reference evidence="2 3" key="1">
    <citation type="submission" date="2019-03" db="EMBL/GenBank/DDBJ databases">
        <title>Genomic Encyclopedia of Type Strains, Phase IV (KMG-IV): sequencing the most valuable type-strain genomes for metagenomic binning, comparative biology and taxonomic classification.</title>
        <authorList>
            <person name="Goeker M."/>
        </authorList>
    </citation>
    <scope>NUCLEOTIDE SEQUENCE [LARGE SCALE GENOMIC DNA]</scope>
    <source>
        <strain evidence="2 3">DSM 18063</strain>
    </source>
</reference>
<proteinExistence type="predicted"/>
<keyword evidence="1" id="KW-0812">Transmembrane</keyword>
<gene>
    <name evidence="2" type="ORF">EV662_10244</name>
</gene>
<sequence length="53" mass="5432">MPFRVFALILAGVIASGALTVGLVVALPGHGMAILIPLALAAALGLRLLQRRK</sequence>
<organism evidence="2 3">
    <name type="scientific">Rhodovulum marinum</name>
    <dbReference type="NCBI Taxonomy" id="320662"/>
    <lineage>
        <taxon>Bacteria</taxon>
        <taxon>Pseudomonadati</taxon>
        <taxon>Pseudomonadota</taxon>
        <taxon>Alphaproteobacteria</taxon>
        <taxon>Rhodobacterales</taxon>
        <taxon>Paracoccaceae</taxon>
        <taxon>Rhodovulum</taxon>
    </lineage>
</organism>
<dbReference type="AlphaFoldDB" id="A0A4R2Q829"/>
<feature type="transmembrane region" description="Helical" evidence="1">
    <location>
        <begin position="30"/>
        <end position="49"/>
    </location>
</feature>
<dbReference type="Proteomes" id="UP000294835">
    <property type="component" value="Unassembled WGS sequence"/>
</dbReference>
<keyword evidence="1" id="KW-1133">Transmembrane helix</keyword>